<feature type="compositionally biased region" description="Polar residues" evidence="1">
    <location>
        <begin position="65"/>
        <end position="75"/>
    </location>
</feature>
<reference evidence="2 3" key="1">
    <citation type="submission" date="2024-04" db="EMBL/GenBank/DDBJ databases">
        <title>Tritrichomonas musculus Genome.</title>
        <authorList>
            <person name="Alves-Ferreira E."/>
            <person name="Grigg M."/>
            <person name="Lorenzi H."/>
            <person name="Galac M."/>
        </authorList>
    </citation>
    <scope>NUCLEOTIDE SEQUENCE [LARGE SCALE GENOMIC DNA]</scope>
    <source>
        <strain evidence="2 3">EAF2021</strain>
    </source>
</reference>
<name>A0ABR2JNY7_9EUKA</name>
<feature type="region of interest" description="Disordered" evidence="1">
    <location>
        <begin position="56"/>
        <end position="76"/>
    </location>
</feature>
<comment type="caution">
    <text evidence="2">The sequence shown here is derived from an EMBL/GenBank/DDBJ whole genome shotgun (WGS) entry which is preliminary data.</text>
</comment>
<evidence type="ECO:0000256" key="1">
    <source>
        <dbReference type="SAM" id="MobiDB-lite"/>
    </source>
</evidence>
<sequence length="242" mass="28279">MTTDDKSIEDFSDFLEDEVEFFNFDLEPCNCTNAFEQYENPDHPIFRLGVDEEVQPQDRAGPSHQGGSCNVSSNSDTEEWIDFSNTEQVPKLESSSEAAEGVLESCTCPPHSPFQDSGKLNKYLSNMVFLDYFKKLPKEYKIVIFDEVTKYWQNVYPHLVNKDFFQKLSRNDKRNVPPLDKRLMSIGGFIYKAFESEDKMKVIIPIYNQVCKIFEKNNIKKNKAFYEELKDFISKYEQQQNN</sequence>
<dbReference type="EMBL" id="JAPFFF010000010">
    <property type="protein sequence ID" value="KAK8880567.1"/>
    <property type="molecule type" value="Genomic_DNA"/>
</dbReference>
<accession>A0ABR2JNY7</accession>
<protein>
    <submittedName>
        <fullName evidence="2">Uncharacterized protein</fullName>
    </submittedName>
</protein>
<gene>
    <name evidence="2" type="ORF">M9Y10_003247</name>
</gene>
<dbReference type="Proteomes" id="UP001470230">
    <property type="component" value="Unassembled WGS sequence"/>
</dbReference>
<evidence type="ECO:0000313" key="3">
    <source>
        <dbReference type="Proteomes" id="UP001470230"/>
    </source>
</evidence>
<organism evidence="2 3">
    <name type="scientific">Tritrichomonas musculus</name>
    <dbReference type="NCBI Taxonomy" id="1915356"/>
    <lineage>
        <taxon>Eukaryota</taxon>
        <taxon>Metamonada</taxon>
        <taxon>Parabasalia</taxon>
        <taxon>Tritrichomonadida</taxon>
        <taxon>Tritrichomonadidae</taxon>
        <taxon>Tritrichomonas</taxon>
    </lineage>
</organism>
<keyword evidence="3" id="KW-1185">Reference proteome</keyword>
<proteinExistence type="predicted"/>
<evidence type="ECO:0000313" key="2">
    <source>
        <dbReference type="EMBL" id="KAK8880567.1"/>
    </source>
</evidence>